<organism evidence="6 7">
    <name type="scientific">Sphingorhabdus lutea</name>
    <dbReference type="NCBI Taxonomy" id="1913578"/>
    <lineage>
        <taxon>Bacteria</taxon>
        <taxon>Pseudomonadati</taxon>
        <taxon>Pseudomonadota</taxon>
        <taxon>Alphaproteobacteria</taxon>
        <taxon>Sphingomonadales</taxon>
        <taxon>Sphingomonadaceae</taxon>
        <taxon>Sphingorhabdus</taxon>
    </lineage>
</organism>
<dbReference type="InterPro" id="IPR051015">
    <property type="entry name" value="EvgA-like"/>
</dbReference>
<dbReference type="InterPro" id="IPR011006">
    <property type="entry name" value="CheY-like_superfamily"/>
</dbReference>
<dbReference type="GO" id="GO:0000160">
    <property type="term" value="P:phosphorelay signal transduction system"/>
    <property type="evidence" value="ECO:0007669"/>
    <property type="project" value="InterPro"/>
</dbReference>
<dbReference type="SUPFAM" id="SSF52172">
    <property type="entry name" value="CheY-like"/>
    <property type="match status" value="1"/>
</dbReference>
<dbReference type="PANTHER" id="PTHR45566">
    <property type="entry name" value="HTH-TYPE TRANSCRIPTIONAL REGULATOR YHJB-RELATED"/>
    <property type="match status" value="1"/>
</dbReference>
<dbReference type="Proteomes" id="UP000242561">
    <property type="component" value="Chromosome"/>
</dbReference>
<dbReference type="GO" id="GO:0006355">
    <property type="term" value="P:regulation of DNA-templated transcription"/>
    <property type="evidence" value="ECO:0007669"/>
    <property type="project" value="InterPro"/>
</dbReference>
<dbReference type="CDD" id="cd17535">
    <property type="entry name" value="REC_NarL-like"/>
    <property type="match status" value="1"/>
</dbReference>
<name>A0A1L3JA51_9SPHN</name>
<dbReference type="GO" id="GO:0003677">
    <property type="term" value="F:DNA binding"/>
    <property type="evidence" value="ECO:0007669"/>
    <property type="project" value="UniProtKB-KW"/>
</dbReference>
<dbReference type="InterPro" id="IPR016032">
    <property type="entry name" value="Sig_transdc_resp-reg_C-effctor"/>
</dbReference>
<dbReference type="PROSITE" id="PS50043">
    <property type="entry name" value="HTH_LUXR_2"/>
    <property type="match status" value="1"/>
</dbReference>
<accession>A0A1L3JA51</accession>
<dbReference type="SMART" id="SM00421">
    <property type="entry name" value="HTH_LUXR"/>
    <property type="match status" value="1"/>
</dbReference>
<dbReference type="InterPro" id="IPR058245">
    <property type="entry name" value="NreC/VraR/RcsB-like_REC"/>
</dbReference>
<feature type="domain" description="Response regulatory" evidence="5">
    <location>
        <begin position="3"/>
        <end position="118"/>
    </location>
</feature>
<dbReference type="Pfam" id="PF00196">
    <property type="entry name" value="GerE"/>
    <property type="match status" value="1"/>
</dbReference>
<dbReference type="SUPFAM" id="SSF46894">
    <property type="entry name" value="C-terminal effector domain of the bipartite response regulators"/>
    <property type="match status" value="1"/>
</dbReference>
<gene>
    <name evidence="6" type="ORF">LPB140_03320</name>
</gene>
<dbReference type="PRINTS" id="PR00038">
    <property type="entry name" value="HTHLUXR"/>
</dbReference>
<protein>
    <recommendedName>
        <fullName evidence="8">Response regulator transcription factor</fullName>
    </recommendedName>
</protein>
<evidence type="ECO:0000256" key="3">
    <source>
        <dbReference type="PROSITE-ProRule" id="PRU00169"/>
    </source>
</evidence>
<dbReference type="EMBL" id="CP018154">
    <property type="protein sequence ID" value="APG62004.1"/>
    <property type="molecule type" value="Genomic_DNA"/>
</dbReference>
<dbReference type="InterPro" id="IPR000792">
    <property type="entry name" value="Tscrpt_reg_LuxR_C"/>
</dbReference>
<keyword evidence="2" id="KW-0238">DNA-binding</keyword>
<dbReference type="KEGG" id="sphl:LPB140_03320"/>
<evidence type="ECO:0000313" key="7">
    <source>
        <dbReference type="Proteomes" id="UP000242561"/>
    </source>
</evidence>
<evidence type="ECO:0000259" key="5">
    <source>
        <dbReference type="PROSITE" id="PS50110"/>
    </source>
</evidence>
<feature type="modified residue" description="4-aspartylphosphate" evidence="3">
    <location>
        <position position="53"/>
    </location>
</feature>
<dbReference type="SMART" id="SM00448">
    <property type="entry name" value="REC"/>
    <property type="match status" value="1"/>
</dbReference>
<dbReference type="InterPro" id="IPR001789">
    <property type="entry name" value="Sig_transdc_resp-reg_receiver"/>
</dbReference>
<proteinExistence type="predicted"/>
<dbReference type="Gene3D" id="3.40.50.2300">
    <property type="match status" value="1"/>
</dbReference>
<keyword evidence="1 3" id="KW-0597">Phosphoprotein</keyword>
<dbReference type="CDD" id="cd06170">
    <property type="entry name" value="LuxR_C_like"/>
    <property type="match status" value="1"/>
</dbReference>
<dbReference type="AlphaFoldDB" id="A0A1L3JA51"/>
<evidence type="ECO:0008006" key="8">
    <source>
        <dbReference type="Google" id="ProtNLM"/>
    </source>
</evidence>
<evidence type="ECO:0000256" key="1">
    <source>
        <dbReference type="ARBA" id="ARBA00022553"/>
    </source>
</evidence>
<dbReference type="PROSITE" id="PS50110">
    <property type="entry name" value="RESPONSE_REGULATORY"/>
    <property type="match status" value="1"/>
</dbReference>
<dbReference type="Pfam" id="PF00072">
    <property type="entry name" value="Response_reg"/>
    <property type="match status" value="1"/>
</dbReference>
<dbReference type="STRING" id="1913578.LPB140_03320"/>
<keyword evidence="7" id="KW-1185">Reference proteome</keyword>
<evidence type="ECO:0000313" key="6">
    <source>
        <dbReference type="EMBL" id="APG62004.1"/>
    </source>
</evidence>
<dbReference type="PANTHER" id="PTHR45566:SF1">
    <property type="entry name" value="HTH-TYPE TRANSCRIPTIONAL REGULATOR YHJB-RELATED"/>
    <property type="match status" value="1"/>
</dbReference>
<evidence type="ECO:0000256" key="2">
    <source>
        <dbReference type="ARBA" id="ARBA00023125"/>
    </source>
</evidence>
<feature type="domain" description="HTH luxR-type" evidence="4">
    <location>
        <begin position="139"/>
        <end position="204"/>
    </location>
</feature>
<reference evidence="6 7" key="1">
    <citation type="submission" date="2016-11" db="EMBL/GenBank/DDBJ databases">
        <title>Sphingorhabdus sp. LPB0140, isolated from marine environment.</title>
        <authorList>
            <person name="Kim E."/>
            <person name="Yi H."/>
        </authorList>
    </citation>
    <scope>NUCLEOTIDE SEQUENCE [LARGE SCALE GENOMIC DNA]</scope>
    <source>
        <strain evidence="6 7">LPB0140</strain>
    </source>
</reference>
<evidence type="ECO:0000259" key="4">
    <source>
        <dbReference type="PROSITE" id="PS50043"/>
    </source>
</evidence>
<sequence length="206" mass="22743">MNRFLICDDHELVREAISSSIADEWPDAVFTETKNFPQSWEEVSKGYDLCICDLSMPGASAIEGVSQLKQSAKDMPILIVTGVDDYDLMLQLLNLGVNGFVQKNSGAKVIIAAIKLIEAGERHVPSRLLALMERKNKIDNCAITRLTDQQRKVLQFVAQGRTNKDIAIQLGVAPSTIKSHLETAMRLLGATSRYEAVNIAKSENLL</sequence>
<dbReference type="Gene3D" id="1.10.10.10">
    <property type="entry name" value="Winged helix-like DNA-binding domain superfamily/Winged helix DNA-binding domain"/>
    <property type="match status" value="1"/>
</dbReference>
<dbReference type="InterPro" id="IPR036388">
    <property type="entry name" value="WH-like_DNA-bd_sf"/>
</dbReference>